<dbReference type="InterPro" id="IPR013762">
    <property type="entry name" value="Integrase-like_cat_sf"/>
</dbReference>
<evidence type="ECO:0000256" key="1">
    <source>
        <dbReference type="ARBA" id="ARBA00023172"/>
    </source>
</evidence>
<evidence type="ECO:0000259" key="2">
    <source>
        <dbReference type="PROSITE" id="PS51898"/>
    </source>
</evidence>
<organism evidence="3">
    <name type="scientific">mine drainage metagenome</name>
    <dbReference type="NCBI Taxonomy" id="410659"/>
    <lineage>
        <taxon>unclassified sequences</taxon>
        <taxon>metagenomes</taxon>
        <taxon>ecological metagenomes</taxon>
    </lineage>
</organism>
<sequence length="154" mass="17321">SAFHVERGKGNKERYQPAALEVRDRLLAYAENRLPDQFVFSADGGNRRLSGDTVEAMFNRAMRQAGIPKSAIGRGDLTYHSLRHLYGTTAARVTNNQEQVRQLMGHASAESARPYMQHRKEDLVTKAEAITKELREKSDLGIIVGPVREVRESE</sequence>
<dbReference type="EMBL" id="AUZX01010569">
    <property type="protein sequence ID" value="EQD46910.1"/>
    <property type="molecule type" value="Genomic_DNA"/>
</dbReference>
<feature type="domain" description="Tyr recombinase" evidence="2">
    <location>
        <begin position="1"/>
        <end position="128"/>
    </location>
</feature>
<dbReference type="Gene3D" id="1.10.443.10">
    <property type="entry name" value="Intergrase catalytic core"/>
    <property type="match status" value="1"/>
</dbReference>
<dbReference type="PROSITE" id="PS51898">
    <property type="entry name" value="TYR_RECOMBINASE"/>
    <property type="match status" value="1"/>
</dbReference>
<reference evidence="3" key="1">
    <citation type="submission" date="2013-08" db="EMBL/GenBank/DDBJ databases">
        <authorList>
            <person name="Mendez C."/>
            <person name="Richter M."/>
            <person name="Ferrer M."/>
            <person name="Sanchez J."/>
        </authorList>
    </citation>
    <scope>NUCLEOTIDE SEQUENCE</scope>
</reference>
<keyword evidence="1" id="KW-0233">DNA recombination</keyword>
<dbReference type="SUPFAM" id="SSF56349">
    <property type="entry name" value="DNA breaking-rejoining enzymes"/>
    <property type="match status" value="1"/>
</dbReference>
<dbReference type="AlphaFoldDB" id="T1AXU3"/>
<feature type="non-terminal residue" evidence="3">
    <location>
        <position position="1"/>
    </location>
</feature>
<protein>
    <submittedName>
        <fullName evidence="3">Phage integrase family protein</fullName>
    </submittedName>
</protein>
<proteinExistence type="predicted"/>
<dbReference type="GO" id="GO:0003677">
    <property type="term" value="F:DNA binding"/>
    <property type="evidence" value="ECO:0007669"/>
    <property type="project" value="InterPro"/>
</dbReference>
<evidence type="ECO:0000313" key="3">
    <source>
        <dbReference type="EMBL" id="EQD46910.1"/>
    </source>
</evidence>
<name>T1AXU3_9ZZZZ</name>
<dbReference type="InterPro" id="IPR002104">
    <property type="entry name" value="Integrase_catalytic"/>
</dbReference>
<comment type="caution">
    <text evidence="3">The sequence shown here is derived from an EMBL/GenBank/DDBJ whole genome shotgun (WGS) entry which is preliminary data.</text>
</comment>
<reference evidence="3" key="2">
    <citation type="journal article" date="2014" name="ISME J.">
        <title>Microbial stratification in low pH oxic and suboxic macroscopic growths along an acid mine drainage.</title>
        <authorList>
            <person name="Mendez-Garcia C."/>
            <person name="Mesa V."/>
            <person name="Sprenger R.R."/>
            <person name="Richter M."/>
            <person name="Diez M.S."/>
            <person name="Solano J."/>
            <person name="Bargiela R."/>
            <person name="Golyshina O.V."/>
            <person name="Manteca A."/>
            <person name="Ramos J.L."/>
            <person name="Gallego J.R."/>
            <person name="Llorente I."/>
            <person name="Martins Dos Santos V.A."/>
            <person name="Jensen O.N."/>
            <person name="Pelaez A.I."/>
            <person name="Sanchez J."/>
            <person name="Ferrer M."/>
        </authorList>
    </citation>
    <scope>NUCLEOTIDE SEQUENCE</scope>
</reference>
<dbReference type="GO" id="GO:0015074">
    <property type="term" value="P:DNA integration"/>
    <property type="evidence" value="ECO:0007669"/>
    <property type="project" value="InterPro"/>
</dbReference>
<dbReference type="GO" id="GO:0006310">
    <property type="term" value="P:DNA recombination"/>
    <property type="evidence" value="ECO:0007669"/>
    <property type="project" value="UniProtKB-KW"/>
</dbReference>
<gene>
    <name evidence="3" type="ORF">B1A_14398</name>
</gene>
<dbReference type="InterPro" id="IPR011010">
    <property type="entry name" value="DNA_brk_join_enz"/>
</dbReference>
<dbReference type="CDD" id="cd00397">
    <property type="entry name" value="DNA_BRE_C"/>
    <property type="match status" value="1"/>
</dbReference>
<accession>T1AXU3</accession>
<dbReference type="Pfam" id="PF00589">
    <property type="entry name" value="Phage_integrase"/>
    <property type="match status" value="1"/>
</dbReference>